<evidence type="ECO:0000256" key="1">
    <source>
        <dbReference type="ARBA" id="ARBA00004151"/>
    </source>
</evidence>
<keyword evidence="11 20" id="KW-0472">Membrane</keyword>
<name>A0AAN7VMD2_9COLE</name>
<feature type="signal peptide" evidence="23">
    <location>
        <begin position="1"/>
        <end position="19"/>
    </location>
</feature>
<evidence type="ECO:0000256" key="10">
    <source>
        <dbReference type="ARBA" id="ARBA00023018"/>
    </source>
</evidence>
<evidence type="ECO:0000256" key="14">
    <source>
        <dbReference type="ARBA" id="ARBA00023329"/>
    </source>
</evidence>
<evidence type="ECO:0000256" key="18">
    <source>
        <dbReference type="ARBA" id="ARBA00074379"/>
    </source>
</evidence>
<feature type="compositionally biased region" description="Pro residues" evidence="21">
    <location>
        <begin position="44"/>
        <end position="115"/>
    </location>
</feature>
<evidence type="ECO:0000256" key="3">
    <source>
        <dbReference type="ARBA" id="ARBA00004172"/>
    </source>
</evidence>
<evidence type="ECO:0000256" key="13">
    <source>
        <dbReference type="ARBA" id="ARBA00023273"/>
    </source>
</evidence>
<dbReference type="GO" id="GO:0005765">
    <property type="term" value="C:lysosomal membrane"/>
    <property type="evidence" value="ECO:0007669"/>
    <property type="project" value="TreeGrafter"/>
</dbReference>
<evidence type="ECO:0000256" key="8">
    <source>
        <dbReference type="ARBA" id="ARBA00022753"/>
    </source>
</evidence>
<reference evidence="26 27" key="1">
    <citation type="journal article" date="2024" name="Insects">
        <title>An Improved Chromosome-Level Genome Assembly of the Firefly Pyrocoelia pectoralis.</title>
        <authorList>
            <person name="Fu X."/>
            <person name="Meyer-Rochow V.B."/>
            <person name="Ballantyne L."/>
            <person name="Zhu X."/>
        </authorList>
    </citation>
    <scope>NUCLEOTIDE SEQUENCE [LARGE SCALE GENOMIC DNA]</scope>
    <source>
        <strain evidence="26">XCY_ONT2</strain>
    </source>
</reference>
<evidence type="ECO:0000256" key="22">
    <source>
        <dbReference type="SAM" id="Phobius"/>
    </source>
</evidence>
<dbReference type="EMBL" id="JAVRBK010000003">
    <property type="protein sequence ID" value="KAK5646784.1"/>
    <property type="molecule type" value="Genomic_DNA"/>
</dbReference>
<keyword evidence="8" id="KW-0967">Endosome</keyword>
<evidence type="ECO:0000256" key="16">
    <source>
        <dbReference type="ARBA" id="ARBA00053950"/>
    </source>
</evidence>
<keyword evidence="13" id="KW-0966">Cell projection</keyword>
<dbReference type="PRINTS" id="PR01217">
    <property type="entry name" value="PRICHEXTENSN"/>
</dbReference>
<organism evidence="26 27">
    <name type="scientific">Pyrocoelia pectoralis</name>
    <dbReference type="NCBI Taxonomy" id="417401"/>
    <lineage>
        <taxon>Eukaryota</taxon>
        <taxon>Metazoa</taxon>
        <taxon>Ecdysozoa</taxon>
        <taxon>Arthropoda</taxon>
        <taxon>Hexapoda</taxon>
        <taxon>Insecta</taxon>
        <taxon>Pterygota</taxon>
        <taxon>Neoptera</taxon>
        <taxon>Endopterygota</taxon>
        <taxon>Coleoptera</taxon>
        <taxon>Polyphaga</taxon>
        <taxon>Elateriformia</taxon>
        <taxon>Elateroidea</taxon>
        <taxon>Lampyridae</taxon>
        <taxon>Lampyrinae</taxon>
        <taxon>Pyrocoelia</taxon>
    </lineage>
</organism>
<evidence type="ECO:0000256" key="5">
    <source>
        <dbReference type="ARBA" id="ARBA00009644"/>
    </source>
</evidence>
<keyword evidence="27" id="KW-1185">Reference proteome</keyword>
<evidence type="ECO:0000256" key="4">
    <source>
        <dbReference type="ARBA" id="ARBA00004279"/>
    </source>
</evidence>
<evidence type="ECO:0000256" key="2">
    <source>
        <dbReference type="ARBA" id="ARBA00004158"/>
    </source>
</evidence>
<dbReference type="InterPro" id="IPR002000">
    <property type="entry name" value="Lysosome-assoc_membr_glycop"/>
</dbReference>
<evidence type="ECO:0000259" key="24">
    <source>
        <dbReference type="Pfam" id="PF01299"/>
    </source>
</evidence>
<comment type="subcellular location">
    <subcellularLocation>
        <location evidence="4">Cell projection</location>
        <location evidence="4">Dendrite</location>
    </subcellularLocation>
    <subcellularLocation>
        <location evidence="17">Cell projection</location>
        <location evidence="17">Growth cone membrane</location>
        <topology evidence="17">Single-pass type I membrane protein</topology>
    </subcellularLocation>
    <subcellularLocation>
        <location evidence="15">Cytoplasmic vesicle</location>
        <location evidence="15">Secretory vesicle</location>
        <location evidence="15">Synaptic vesicle membrane</location>
        <topology evidence="15">Single-pass type I membrane protein</topology>
    </subcellularLocation>
    <subcellularLocation>
        <location evidence="2">Early endosome membrane</location>
        <topology evidence="2">Single-pass type I membrane protein</topology>
    </subcellularLocation>
    <subcellularLocation>
        <location evidence="1">Endoplasmic reticulum-Golgi intermediate compartment membrane</location>
        <topology evidence="1">Single-pass type I membrane protein</topology>
    </subcellularLocation>
    <subcellularLocation>
        <location evidence="20">Membrane</location>
        <topology evidence="20">Single-pass type I membrane protein</topology>
    </subcellularLocation>
    <subcellularLocation>
        <location evidence="3">Recycling endosome</location>
    </subcellularLocation>
</comment>
<keyword evidence="9 22" id="KW-1133">Transmembrane helix</keyword>
<evidence type="ECO:0000313" key="26">
    <source>
        <dbReference type="EMBL" id="KAK5646784.1"/>
    </source>
</evidence>
<evidence type="ECO:0000256" key="20">
    <source>
        <dbReference type="PROSITE-ProRule" id="PRU00740"/>
    </source>
</evidence>
<dbReference type="CDD" id="cd12087">
    <property type="entry name" value="TM_EGFR-like"/>
    <property type="match status" value="1"/>
</dbReference>
<keyword evidence="6 20" id="KW-0812">Transmembrane</keyword>
<comment type="caution">
    <text evidence="20">Lacks conserved residue(s) required for the propagation of feature annotation.</text>
</comment>
<dbReference type="InterPro" id="IPR048524">
    <property type="entry name" value="Lamp2-like_TM"/>
</dbReference>
<comment type="caution">
    <text evidence="26">The sequence shown here is derived from an EMBL/GenBank/DDBJ whole genome shotgun (WGS) entry which is preliminary data.</text>
</comment>
<dbReference type="GO" id="GO:0072594">
    <property type="term" value="P:establishment of protein localization to organelle"/>
    <property type="evidence" value="ECO:0007669"/>
    <property type="project" value="TreeGrafter"/>
</dbReference>
<feature type="chain" id="PRO_5043015773" description="Lysosome-associated membrane glycoprotein 5" evidence="23">
    <location>
        <begin position="20"/>
        <end position="340"/>
    </location>
</feature>
<sequence>MTKLIFIFIISAALMIVQGDDINATNHNGFPPQPPPHKDNSSTPIPPTLPPTTKPPTPEPTTKPPPPPPTTKPPTPPPTTQPPTPPPTTQPPTPPPTTKPPTPPPAPAPLPPKPVEPSQGSWEFNDTTNTNATCIKIHFAVQIVIPYLHKARNTTYNATVDIPPSAHVSGGDCVSDKSTESIEIQWMNANNATDNIKFQFVQNVTAKNYQLQEINLNITPDDVAFPGIEDKTPIILKHKSSDEFTTSLFKSYKCEKEQHLNLTDLSNNARGSIHISHLQLQAFGNATNNEFYSAIDCEPTSTPDVVPIAVGCALAILVIVVLVAYLIGRKRRQARGYLSM</sequence>
<keyword evidence="10" id="KW-0770">Synapse</keyword>
<keyword evidence="14" id="KW-0968">Cytoplasmic vesicle</keyword>
<dbReference type="Proteomes" id="UP001329430">
    <property type="component" value="Chromosome 3"/>
</dbReference>
<proteinExistence type="inferred from homology"/>
<feature type="transmembrane region" description="Helical" evidence="22">
    <location>
        <begin position="305"/>
        <end position="327"/>
    </location>
</feature>
<evidence type="ECO:0000256" key="21">
    <source>
        <dbReference type="SAM" id="MobiDB-lite"/>
    </source>
</evidence>
<dbReference type="AlphaFoldDB" id="A0AAN7VMD2"/>
<evidence type="ECO:0000313" key="27">
    <source>
        <dbReference type="Proteomes" id="UP001329430"/>
    </source>
</evidence>
<comment type="function">
    <text evidence="16">Plays a role in short-term synaptic plasticity in a subset of GABAergic neurons in the brain.</text>
</comment>
<accession>A0AAN7VMD2</accession>
<evidence type="ECO:0000256" key="12">
    <source>
        <dbReference type="ARBA" id="ARBA00023180"/>
    </source>
</evidence>
<protein>
    <recommendedName>
        <fullName evidence="18">Lysosome-associated membrane glycoprotein 5</fullName>
    </recommendedName>
    <alternativeName>
        <fullName evidence="19">Lysosome-associated membrane protein 5</fullName>
    </alternativeName>
</protein>
<feature type="domain" description="Lysosome-associated membrane glycoprotein 2-like luminal" evidence="24">
    <location>
        <begin position="127"/>
        <end position="284"/>
    </location>
</feature>
<evidence type="ECO:0000259" key="25">
    <source>
        <dbReference type="Pfam" id="PF21222"/>
    </source>
</evidence>
<keyword evidence="12" id="KW-0325">Glycoprotein</keyword>
<dbReference type="GO" id="GO:0005886">
    <property type="term" value="C:plasma membrane"/>
    <property type="evidence" value="ECO:0007669"/>
    <property type="project" value="UniProtKB-SubCell"/>
</dbReference>
<keyword evidence="7 23" id="KW-0732">Signal</keyword>
<evidence type="ECO:0000256" key="6">
    <source>
        <dbReference type="ARBA" id="ARBA00022692"/>
    </source>
</evidence>
<dbReference type="Pfam" id="PF01299">
    <property type="entry name" value="Lamp2-like_luminal"/>
    <property type="match status" value="1"/>
</dbReference>
<gene>
    <name evidence="26" type="ORF">RI129_005248</name>
</gene>
<dbReference type="Pfam" id="PF21222">
    <property type="entry name" value="Lamp2_2nd"/>
    <property type="match status" value="1"/>
</dbReference>
<evidence type="ECO:0000256" key="9">
    <source>
        <dbReference type="ARBA" id="ARBA00022989"/>
    </source>
</evidence>
<feature type="region of interest" description="Disordered" evidence="21">
    <location>
        <begin position="25"/>
        <end position="126"/>
    </location>
</feature>
<evidence type="ECO:0000256" key="19">
    <source>
        <dbReference type="ARBA" id="ARBA00076257"/>
    </source>
</evidence>
<feature type="domain" description="Lysosome-associated membrane glycoprotein 2-like transmembrane" evidence="25">
    <location>
        <begin position="306"/>
        <end position="334"/>
    </location>
</feature>
<evidence type="ECO:0000256" key="17">
    <source>
        <dbReference type="ARBA" id="ARBA00060492"/>
    </source>
</evidence>
<evidence type="ECO:0000256" key="15">
    <source>
        <dbReference type="ARBA" id="ARBA00029428"/>
    </source>
</evidence>
<dbReference type="PROSITE" id="PS51407">
    <property type="entry name" value="LAMP_3"/>
    <property type="match status" value="1"/>
</dbReference>
<dbReference type="InterPro" id="IPR048528">
    <property type="entry name" value="Lamp2-like_luminal"/>
</dbReference>
<evidence type="ECO:0000256" key="23">
    <source>
        <dbReference type="SAM" id="SignalP"/>
    </source>
</evidence>
<dbReference type="PANTHER" id="PTHR11506">
    <property type="entry name" value="LYSOSOME-ASSOCIATED MEMBRANE GLYCOPROTEIN"/>
    <property type="match status" value="1"/>
</dbReference>
<dbReference type="PANTHER" id="PTHR11506:SF35">
    <property type="entry name" value="LYSOSOME-ASSOCIATED MEMBRANE GLYCOPROTEIN 5"/>
    <property type="match status" value="1"/>
</dbReference>
<dbReference type="Gene3D" id="2.40.160.110">
    <property type="match status" value="1"/>
</dbReference>
<dbReference type="GO" id="GO:0031902">
    <property type="term" value="C:late endosome membrane"/>
    <property type="evidence" value="ECO:0007669"/>
    <property type="project" value="TreeGrafter"/>
</dbReference>
<evidence type="ECO:0000256" key="11">
    <source>
        <dbReference type="ARBA" id="ARBA00023136"/>
    </source>
</evidence>
<comment type="similarity">
    <text evidence="5 20">Belongs to the LAMP family.</text>
</comment>
<evidence type="ECO:0000256" key="7">
    <source>
        <dbReference type="ARBA" id="ARBA00022729"/>
    </source>
</evidence>